<proteinExistence type="predicted"/>
<dbReference type="HOGENOM" id="CLU_735651_0_0_1"/>
<dbReference type="OrthoDB" id="3792540at2759"/>
<dbReference type="PANTHER" id="PTHR42470:SF1">
    <property type="entry name" value="VAST DOMAIN-CONTAINING PROTEIN"/>
    <property type="match status" value="1"/>
</dbReference>
<dbReference type="STRING" id="1287680.R1H130"/>
<dbReference type="Pfam" id="PF25545">
    <property type="entry name" value="DUF7924"/>
    <property type="match status" value="1"/>
</dbReference>
<dbReference type="InterPro" id="IPR057684">
    <property type="entry name" value="DUF7924"/>
</dbReference>
<dbReference type="AlphaFoldDB" id="R1H130"/>
<reference evidence="4" key="1">
    <citation type="journal article" date="2013" name="Genome Announc.">
        <title>Draft genome sequence of Neofusicoccum parvum isolate UCR-NP2, a fungal vascular pathogen associated with grapevine cankers.</title>
        <authorList>
            <person name="Blanco-Ulate B."/>
            <person name="Rolshausen P."/>
            <person name="Cantu D."/>
        </authorList>
    </citation>
    <scope>NUCLEOTIDE SEQUENCE [LARGE SCALE GENOMIC DNA]</scope>
    <source>
        <strain evidence="4">UCR-NP2</strain>
    </source>
</reference>
<gene>
    <name evidence="3" type="ORF">UCRNP2_1081</name>
</gene>
<feature type="domain" description="DUF7924" evidence="2">
    <location>
        <begin position="154"/>
        <end position="311"/>
    </location>
</feature>
<dbReference type="eggNOG" id="ENOG502SQPH">
    <property type="taxonomic scope" value="Eukaryota"/>
</dbReference>
<accession>R1H130</accession>
<feature type="region of interest" description="Disordered" evidence="1">
    <location>
        <begin position="1"/>
        <end position="22"/>
    </location>
</feature>
<evidence type="ECO:0000313" key="3">
    <source>
        <dbReference type="EMBL" id="EOD52129.1"/>
    </source>
</evidence>
<sequence>MPAMPPSSLRSASSKHRRASSAFSSATSNRVFSVSSARYRQDVLELNGVSIHKSRDTAPPAIQCLVDDILSAPRDEAAPSPEELRRWVRAIVKAEDRGEDGVGNTLLSSISLLPPDEHHELVQRCGSLPFARPDVCLPRISGSDALTTNVPRISPPVPDVTYGLRAAAFTTQQRVVMTTIPPTSTVAQPIVELFWPFLVVGFKAQNKAGSMYTAINQCAGGGSAAVKAQKILAGQWRVDPPATHAAFSCAMDDRSAELFVHHASKDGATYHMTSINRYLLADPEHLARLHLHLHNIANWGRGGHLTAVRRLLNAQIARALPAD</sequence>
<dbReference type="PANTHER" id="PTHR42470">
    <property type="entry name" value="VAST DOMAIN-CONTAINING PROTEIN"/>
    <property type="match status" value="1"/>
</dbReference>
<dbReference type="OMA" id="AINQCAG"/>
<protein>
    <recommendedName>
        <fullName evidence="2">DUF7924 domain-containing protein</fullName>
    </recommendedName>
</protein>
<name>R1H130_BOTPV</name>
<evidence type="ECO:0000256" key="1">
    <source>
        <dbReference type="SAM" id="MobiDB-lite"/>
    </source>
</evidence>
<dbReference type="KEGG" id="npa:UCRNP2_1081"/>
<dbReference type="EMBL" id="KB915784">
    <property type="protein sequence ID" value="EOD52129.1"/>
    <property type="molecule type" value="Genomic_DNA"/>
</dbReference>
<evidence type="ECO:0000259" key="2">
    <source>
        <dbReference type="Pfam" id="PF25545"/>
    </source>
</evidence>
<evidence type="ECO:0000313" key="4">
    <source>
        <dbReference type="Proteomes" id="UP000013521"/>
    </source>
</evidence>
<organism evidence="3 4">
    <name type="scientific">Botryosphaeria parva (strain UCR-NP2)</name>
    <name type="common">Grapevine canker fungus</name>
    <name type="synonym">Neofusicoccum parvum</name>
    <dbReference type="NCBI Taxonomy" id="1287680"/>
    <lineage>
        <taxon>Eukaryota</taxon>
        <taxon>Fungi</taxon>
        <taxon>Dikarya</taxon>
        <taxon>Ascomycota</taxon>
        <taxon>Pezizomycotina</taxon>
        <taxon>Dothideomycetes</taxon>
        <taxon>Dothideomycetes incertae sedis</taxon>
        <taxon>Botryosphaeriales</taxon>
        <taxon>Botryosphaeriaceae</taxon>
        <taxon>Neofusicoccum</taxon>
    </lineage>
</organism>
<dbReference type="Proteomes" id="UP000013521">
    <property type="component" value="Unassembled WGS sequence"/>
</dbReference>